<dbReference type="SUPFAM" id="SSF50800">
    <property type="entry name" value="PK beta-barrel domain-like"/>
    <property type="match status" value="1"/>
</dbReference>
<dbReference type="InterPro" id="IPR052353">
    <property type="entry name" value="Benzoxazolinone_Detox_Enz"/>
</dbReference>
<dbReference type="InterPro" id="IPR005302">
    <property type="entry name" value="MoCF_Sase_C"/>
</dbReference>
<feature type="domain" description="MOSC" evidence="1">
    <location>
        <begin position="30"/>
        <end position="172"/>
    </location>
</feature>
<organism evidence="2">
    <name type="scientific">Curvibacter symbiont subsp. Hydra magnipapillata</name>
    <dbReference type="NCBI Taxonomy" id="667019"/>
    <lineage>
        <taxon>Bacteria</taxon>
        <taxon>Pseudomonadati</taxon>
        <taxon>Pseudomonadota</taxon>
        <taxon>Betaproteobacteria</taxon>
        <taxon>Burkholderiales</taxon>
        <taxon>Comamonadaceae</taxon>
        <taxon>Curvibacter</taxon>
    </lineage>
</organism>
<evidence type="ECO:0000313" key="2">
    <source>
        <dbReference type="EMBL" id="CBA29765.1"/>
    </source>
</evidence>
<reference evidence="2" key="1">
    <citation type="journal article" date="2010" name="Nature">
        <title>The dynamic genome of Hydra.</title>
        <authorList>
            <person name="Chapman J.A."/>
            <person name="Kirkness E.F."/>
            <person name="Simakov O."/>
            <person name="Hampson S.E."/>
            <person name="Mitros T."/>
            <person name="Weinmaier T."/>
            <person name="Rattei T."/>
            <person name="Balasubramanian P.G."/>
            <person name="Borman J."/>
            <person name="Busam D."/>
            <person name="Disbennett K."/>
            <person name="Pfannkoch C."/>
            <person name="Sumin N."/>
            <person name="Sutton G."/>
            <person name="Viswanathan L."/>
            <person name="Walenz B."/>
            <person name="Goodstein D.M."/>
            <person name="Hellsten U."/>
            <person name="Kawashima T."/>
            <person name="Prochnik S.E."/>
            <person name="Putnam N.H."/>
            <person name="Shu S."/>
            <person name="Blumberg B."/>
            <person name="Dana C.E."/>
            <person name="Gee L."/>
            <person name="Kibler D.F."/>
            <person name="Law L."/>
            <person name="Lindgens D."/>
            <person name="Martinez D.E."/>
            <person name="Peng J."/>
            <person name="Wigge P.A."/>
            <person name="Bertulat B."/>
            <person name="Guder C."/>
            <person name="Nakamura Y."/>
            <person name="Ozbek S."/>
            <person name="Watanabe H."/>
            <person name="Khalturin K."/>
            <person name="Hemmrich G."/>
            <person name="Franke A."/>
            <person name="Augustin R."/>
            <person name="Fraune S."/>
            <person name="Hayakawa E."/>
            <person name="Hayakawa S."/>
            <person name="Hirose M."/>
            <person name="Hwang J."/>
            <person name="Ikeo K."/>
            <person name="Nishimiya-Fujisawa C."/>
            <person name="Ogura A."/>
            <person name="Takahashi T."/>
            <person name="Steinmetz P.R."/>
            <person name="Zhang X."/>
            <person name="Aufschnaiter R."/>
            <person name="Eder M.K."/>
            <person name="Gorny A.K."/>
            <person name="Salvenmoser W."/>
            <person name="Heimberg A.M."/>
            <person name="Wheeler B.M."/>
            <person name="Peterson K.J."/>
            <person name="Boettger A."/>
            <person name="Tischler P."/>
            <person name="Wolf A."/>
            <person name="Gojobori T."/>
            <person name="Remington K.A."/>
            <person name="Strausberg R.L."/>
            <person name="Venter J."/>
            <person name="Technau U."/>
            <person name="Hobmayer B."/>
            <person name="Bosch T.C."/>
            <person name="Holstein T.W."/>
            <person name="Fujisawa T."/>
            <person name="Bode H.R."/>
            <person name="David C.N."/>
            <person name="Rokhsar D.S."/>
            <person name="Steele R.E."/>
        </authorList>
    </citation>
    <scope>NUCLEOTIDE SEQUENCE</scope>
</reference>
<proteinExistence type="predicted"/>
<protein>
    <recommendedName>
        <fullName evidence="1">MOSC domain-containing protein</fullName>
    </recommendedName>
</protein>
<gene>
    <name evidence="2" type="ORF">Csp_A13790</name>
</gene>
<dbReference type="EMBL" id="FN543104">
    <property type="protein sequence ID" value="CBA29765.1"/>
    <property type="molecule type" value="Genomic_DNA"/>
</dbReference>
<dbReference type="AlphaFoldDB" id="C9YB78"/>
<dbReference type="PROSITE" id="PS51340">
    <property type="entry name" value="MOSC"/>
    <property type="match status" value="1"/>
</dbReference>
<dbReference type="GO" id="GO:0030151">
    <property type="term" value="F:molybdenum ion binding"/>
    <property type="evidence" value="ECO:0007669"/>
    <property type="project" value="InterPro"/>
</dbReference>
<name>C9YB78_CURXX</name>
<dbReference type="InterPro" id="IPR011037">
    <property type="entry name" value="Pyrv_Knase-like_insert_dom_sf"/>
</dbReference>
<dbReference type="Gene3D" id="2.40.33.20">
    <property type="entry name" value="PK beta-barrel domain-like"/>
    <property type="match status" value="1"/>
</dbReference>
<sequence>MNCQLLSVQTGTARKVQIQGRSILTAIRKTAVTGPVPVMPLGLLGDEQADPSVHGGLDKAVYAYPSEHYEFWRQARREAGVADIDDQLPFGAMGENLTLSGLLEQDVWVGDVLRFQHCALRVVQPREPCFKFNAAMGFSSAVKAMALSGRCGFYLAVDVPGTLEAGESFTLQPGPRQMGIPELFKAKLFKHLR</sequence>
<dbReference type="GO" id="GO:0030170">
    <property type="term" value="F:pyridoxal phosphate binding"/>
    <property type="evidence" value="ECO:0007669"/>
    <property type="project" value="InterPro"/>
</dbReference>
<dbReference type="GO" id="GO:0003824">
    <property type="term" value="F:catalytic activity"/>
    <property type="evidence" value="ECO:0007669"/>
    <property type="project" value="InterPro"/>
</dbReference>
<dbReference type="PANTHER" id="PTHR30212:SF2">
    <property type="entry name" value="PROTEIN YIIM"/>
    <property type="match status" value="1"/>
</dbReference>
<dbReference type="PANTHER" id="PTHR30212">
    <property type="entry name" value="PROTEIN YIIM"/>
    <property type="match status" value="1"/>
</dbReference>
<evidence type="ECO:0000259" key="1">
    <source>
        <dbReference type="PROSITE" id="PS51340"/>
    </source>
</evidence>
<accession>C9YB78</accession>
<dbReference type="Pfam" id="PF03473">
    <property type="entry name" value="MOSC"/>
    <property type="match status" value="1"/>
</dbReference>